<evidence type="ECO:0000313" key="3">
    <source>
        <dbReference type="Proteomes" id="UP001285441"/>
    </source>
</evidence>
<name>A0AAE0U6M3_9PEZI</name>
<accession>A0AAE0U6M3</accession>
<reference evidence="2" key="2">
    <citation type="submission" date="2023-06" db="EMBL/GenBank/DDBJ databases">
        <authorList>
            <consortium name="Lawrence Berkeley National Laboratory"/>
            <person name="Haridas S."/>
            <person name="Hensen N."/>
            <person name="Bonometti L."/>
            <person name="Westerberg I."/>
            <person name="Brannstrom I.O."/>
            <person name="Guillou S."/>
            <person name="Cros-Aarteil S."/>
            <person name="Calhoun S."/>
            <person name="Kuo A."/>
            <person name="Mondo S."/>
            <person name="Pangilinan J."/>
            <person name="Riley R."/>
            <person name="LaButti K."/>
            <person name="Andreopoulos B."/>
            <person name="Lipzen A."/>
            <person name="Chen C."/>
            <person name="Yanf M."/>
            <person name="Daum C."/>
            <person name="Ng V."/>
            <person name="Clum A."/>
            <person name="Steindorff A."/>
            <person name="Ohm R."/>
            <person name="Martin F."/>
            <person name="Silar P."/>
            <person name="Natvig D."/>
            <person name="Lalanne C."/>
            <person name="Gautier V."/>
            <person name="Ament-velasquez S.L."/>
            <person name="Kruys A."/>
            <person name="Hutchinson M.I."/>
            <person name="Powell A.J."/>
            <person name="Barry K."/>
            <person name="Miller A.N."/>
            <person name="Grigoriev I.V."/>
            <person name="Debuchy R."/>
            <person name="Gladieux P."/>
            <person name="Thoren M.H."/>
            <person name="Johannesson H."/>
        </authorList>
    </citation>
    <scope>NUCLEOTIDE SEQUENCE</scope>
    <source>
        <strain evidence="2">CBS 232.78</strain>
    </source>
</reference>
<dbReference type="Proteomes" id="UP001285441">
    <property type="component" value="Unassembled WGS sequence"/>
</dbReference>
<evidence type="ECO:0000256" key="1">
    <source>
        <dbReference type="SAM" id="Phobius"/>
    </source>
</evidence>
<keyword evidence="1" id="KW-0472">Membrane</keyword>
<keyword evidence="3" id="KW-1185">Reference proteome</keyword>
<evidence type="ECO:0000313" key="2">
    <source>
        <dbReference type="EMBL" id="KAK3392948.1"/>
    </source>
</evidence>
<comment type="caution">
    <text evidence="2">The sequence shown here is derived from an EMBL/GenBank/DDBJ whole genome shotgun (WGS) entry which is preliminary data.</text>
</comment>
<dbReference type="AlphaFoldDB" id="A0AAE0U6M3"/>
<keyword evidence="1" id="KW-1133">Transmembrane helix</keyword>
<organism evidence="2 3">
    <name type="scientific">Podospora didyma</name>
    <dbReference type="NCBI Taxonomy" id="330526"/>
    <lineage>
        <taxon>Eukaryota</taxon>
        <taxon>Fungi</taxon>
        <taxon>Dikarya</taxon>
        <taxon>Ascomycota</taxon>
        <taxon>Pezizomycotina</taxon>
        <taxon>Sordariomycetes</taxon>
        <taxon>Sordariomycetidae</taxon>
        <taxon>Sordariales</taxon>
        <taxon>Podosporaceae</taxon>
        <taxon>Podospora</taxon>
    </lineage>
</organism>
<dbReference type="EMBL" id="JAULSW010000001">
    <property type="protein sequence ID" value="KAK3392948.1"/>
    <property type="molecule type" value="Genomic_DNA"/>
</dbReference>
<reference evidence="2" key="1">
    <citation type="journal article" date="2023" name="Mol. Phylogenet. Evol.">
        <title>Genome-scale phylogeny and comparative genomics of the fungal order Sordariales.</title>
        <authorList>
            <person name="Hensen N."/>
            <person name="Bonometti L."/>
            <person name="Westerberg I."/>
            <person name="Brannstrom I.O."/>
            <person name="Guillou S."/>
            <person name="Cros-Aarteil S."/>
            <person name="Calhoun S."/>
            <person name="Haridas S."/>
            <person name="Kuo A."/>
            <person name="Mondo S."/>
            <person name="Pangilinan J."/>
            <person name="Riley R."/>
            <person name="LaButti K."/>
            <person name="Andreopoulos B."/>
            <person name="Lipzen A."/>
            <person name="Chen C."/>
            <person name="Yan M."/>
            <person name="Daum C."/>
            <person name="Ng V."/>
            <person name="Clum A."/>
            <person name="Steindorff A."/>
            <person name="Ohm R.A."/>
            <person name="Martin F."/>
            <person name="Silar P."/>
            <person name="Natvig D.O."/>
            <person name="Lalanne C."/>
            <person name="Gautier V."/>
            <person name="Ament-Velasquez S.L."/>
            <person name="Kruys A."/>
            <person name="Hutchinson M.I."/>
            <person name="Powell A.J."/>
            <person name="Barry K."/>
            <person name="Miller A.N."/>
            <person name="Grigoriev I.V."/>
            <person name="Debuchy R."/>
            <person name="Gladieux P."/>
            <person name="Hiltunen Thoren M."/>
            <person name="Johannesson H."/>
        </authorList>
    </citation>
    <scope>NUCLEOTIDE SEQUENCE</scope>
    <source>
        <strain evidence="2">CBS 232.78</strain>
    </source>
</reference>
<proteinExistence type="predicted"/>
<protein>
    <submittedName>
        <fullName evidence="2">Uncharacterized protein</fullName>
    </submittedName>
</protein>
<gene>
    <name evidence="2" type="ORF">B0H63DRAFT_456915</name>
</gene>
<sequence length="78" mass="8562">MNSIILRLVLASAIGLNCWLLVYFQRGQGCAWLVAKLHVGATSVMFAHESLNIAWLTSLGSKRFPVTEGSRYTIPSVP</sequence>
<feature type="transmembrane region" description="Helical" evidence="1">
    <location>
        <begin position="6"/>
        <end position="24"/>
    </location>
</feature>
<keyword evidence="1" id="KW-0812">Transmembrane</keyword>